<evidence type="ECO:0000256" key="1">
    <source>
        <dbReference type="SAM" id="SignalP"/>
    </source>
</evidence>
<dbReference type="Gene3D" id="2.10.70.10">
    <property type="entry name" value="Complement Module, domain 1"/>
    <property type="match status" value="1"/>
</dbReference>
<evidence type="ECO:0000313" key="4">
    <source>
        <dbReference type="Proteomes" id="UP001431783"/>
    </source>
</evidence>
<accession>A0AAW1UXN0</accession>
<dbReference type="PROSITE" id="PS50184">
    <property type="entry name" value="VWFC_2"/>
    <property type="match status" value="1"/>
</dbReference>
<evidence type="ECO:0000313" key="3">
    <source>
        <dbReference type="EMBL" id="KAK9885273.1"/>
    </source>
</evidence>
<protein>
    <recommendedName>
        <fullName evidence="2">VWFC domain-containing protein</fullName>
    </recommendedName>
</protein>
<feature type="chain" id="PRO_5044002265" description="VWFC domain-containing protein" evidence="1">
    <location>
        <begin position="22"/>
        <end position="267"/>
    </location>
</feature>
<feature type="domain" description="VWFC" evidence="2">
    <location>
        <begin position="125"/>
        <end position="201"/>
    </location>
</feature>
<feature type="signal peptide" evidence="1">
    <location>
        <begin position="1"/>
        <end position="21"/>
    </location>
</feature>
<name>A0AAW1UXN0_9CUCU</name>
<comment type="caution">
    <text evidence="3">The sequence shown here is derived from an EMBL/GenBank/DDBJ whole genome shotgun (WGS) entry which is preliminary data.</text>
</comment>
<dbReference type="AlphaFoldDB" id="A0AAW1UXN0"/>
<dbReference type="SUPFAM" id="SSF57603">
    <property type="entry name" value="FnI-like domain"/>
    <property type="match status" value="1"/>
</dbReference>
<dbReference type="EMBL" id="JARQZJ010000095">
    <property type="protein sequence ID" value="KAK9885273.1"/>
    <property type="molecule type" value="Genomic_DNA"/>
</dbReference>
<reference evidence="3 4" key="1">
    <citation type="submission" date="2023-03" db="EMBL/GenBank/DDBJ databases">
        <title>Genome insight into feeding habits of ladybird beetles.</title>
        <authorList>
            <person name="Li H.-S."/>
            <person name="Huang Y.-H."/>
            <person name="Pang H."/>
        </authorList>
    </citation>
    <scope>NUCLEOTIDE SEQUENCE [LARGE SCALE GENOMIC DNA]</scope>
    <source>
        <strain evidence="3">SYSU_2023b</strain>
        <tissue evidence="3">Whole body</tissue>
    </source>
</reference>
<dbReference type="InterPro" id="IPR001007">
    <property type="entry name" value="VWF_dom"/>
</dbReference>
<keyword evidence="4" id="KW-1185">Reference proteome</keyword>
<evidence type="ECO:0000259" key="2">
    <source>
        <dbReference type="PROSITE" id="PS50184"/>
    </source>
</evidence>
<keyword evidence="1" id="KW-0732">Signal</keyword>
<sequence>MFMLSISQFILIFAIAQNTLCVKHASPLGKYLYEDLKCVKSNENFYKCDVASDKQCIFEGKRFEVGQEIKDDGIDAYCRSHCSCGEKGTFDCAEDDCFAEPKPGCRLVDKLDSCCAVVSCEPAKMNCTVEGKTYEEGSSFYPKDQCLSCVCQKGFSGKFEPPFCQKRRCLEQIFNMPSLANNCAAVYFRKDLCCPATWVCNEKQPIVKMSQDDNSKSELSCDFGNVKVPYGHGFETTVRPYSEIVKVKCECNLPPFITCLEIPGRNK</sequence>
<dbReference type="Proteomes" id="UP001431783">
    <property type="component" value="Unassembled WGS sequence"/>
</dbReference>
<gene>
    <name evidence="3" type="ORF">WA026_010771</name>
</gene>
<organism evidence="3 4">
    <name type="scientific">Henosepilachna vigintioctopunctata</name>
    <dbReference type="NCBI Taxonomy" id="420089"/>
    <lineage>
        <taxon>Eukaryota</taxon>
        <taxon>Metazoa</taxon>
        <taxon>Ecdysozoa</taxon>
        <taxon>Arthropoda</taxon>
        <taxon>Hexapoda</taxon>
        <taxon>Insecta</taxon>
        <taxon>Pterygota</taxon>
        <taxon>Neoptera</taxon>
        <taxon>Endopterygota</taxon>
        <taxon>Coleoptera</taxon>
        <taxon>Polyphaga</taxon>
        <taxon>Cucujiformia</taxon>
        <taxon>Coccinelloidea</taxon>
        <taxon>Coccinellidae</taxon>
        <taxon>Epilachninae</taxon>
        <taxon>Epilachnini</taxon>
        <taxon>Henosepilachna</taxon>
    </lineage>
</organism>
<proteinExistence type="predicted"/>